<dbReference type="EMBL" id="CAEZVC010000175">
    <property type="protein sequence ID" value="CAB4637067.1"/>
    <property type="molecule type" value="Genomic_DNA"/>
</dbReference>
<gene>
    <name evidence="1" type="ORF">UFOPK1906_01840</name>
</gene>
<accession>A0A6J6JIH3</accession>
<proteinExistence type="predicted"/>
<reference evidence="1" key="1">
    <citation type="submission" date="2020-05" db="EMBL/GenBank/DDBJ databases">
        <authorList>
            <person name="Chiriac C."/>
            <person name="Salcher M."/>
            <person name="Ghai R."/>
            <person name="Kavagutti S V."/>
        </authorList>
    </citation>
    <scope>NUCLEOTIDE SEQUENCE</scope>
</reference>
<evidence type="ECO:0000313" key="1">
    <source>
        <dbReference type="EMBL" id="CAB4637067.1"/>
    </source>
</evidence>
<protein>
    <submittedName>
        <fullName evidence="1">Unannotated protein</fullName>
    </submittedName>
</protein>
<name>A0A6J6JIH3_9ZZZZ</name>
<dbReference type="AlphaFoldDB" id="A0A6J6JIH3"/>
<organism evidence="1">
    <name type="scientific">freshwater metagenome</name>
    <dbReference type="NCBI Taxonomy" id="449393"/>
    <lineage>
        <taxon>unclassified sequences</taxon>
        <taxon>metagenomes</taxon>
        <taxon>ecological metagenomes</taxon>
    </lineage>
</organism>
<sequence length="143" mass="15026">MRRTCGALEMHLDNGVPFGFAHVGQHAVTKDAGIVDENIETTKCGDGLIDKSLSSSPLADVVSVGNGLSAGGNDFVDNFLCGTLIDTGAIARTAKIVDDDLCALSRQHQRVIAADSSTSTSDDAHPPFTQSCHDNISFIHQSI</sequence>